<dbReference type="Proteomes" id="UP001055072">
    <property type="component" value="Unassembled WGS sequence"/>
</dbReference>
<reference evidence="1" key="1">
    <citation type="journal article" date="2021" name="Environ. Microbiol.">
        <title>Gene family expansions and transcriptome signatures uncover fungal adaptations to wood decay.</title>
        <authorList>
            <person name="Hage H."/>
            <person name="Miyauchi S."/>
            <person name="Viragh M."/>
            <person name="Drula E."/>
            <person name="Min B."/>
            <person name="Chaduli D."/>
            <person name="Navarro D."/>
            <person name="Favel A."/>
            <person name="Norest M."/>
            <person name="Lesage-Meessen L."/>
            <person name="Balint B."/>
            <person name="Merenyi Z."/>
            <person name="de Eugenio L."/>
            <person name="Morin E."/>
            <person name="Martinez A.T."/>
            <person name="Baldrian P."/>
            <person name="Stursova M."/>
            <person name="Martinez M.J."/>
            <person name="Novotny C."/>
            <person name="Magnuson J.K."/>
            <person name="Spatafora J.W."/>
            <person name="Maurice S."/>
            <person name="Pangilinan J."/>
            <person name="Andreopoulos W."/>
            <person name="LaButti K."/>
            <person name="Hundley H."/>
            <person name="Na H."/>
            <person name="Kuo A."/>
            <person name="Barry K."/>
            <person name="Lipzen A."/>
            <person name="Henrissat B."/>
            <person name="Riley R."/>
            <person name="Ahrendt S."/>
            <person name="Nagy L.G."/>
            <person name="Grigoriev I.V."/>
            <person name="Martin F."/>
            <person name="Rosso M.N."/>
        </authorList>
    </citation>
    <scope>NUCLEOTIDE SEQUENCE</scope>
    <source>
        <strain evidence="1">CBS 384.51</strain>
    </source>
</reference>
<organism evidence="1 2">
    <name type="scientific">Irpex rosettiformis</name>
    <dbReference type="NCBI Taxonomy" id="378272"/>
    <lineage>
        <taxon>Eukaryota</taxon>
        <taxon>Fungi</taxon>
        <taxon>Dikarya</taxon>
        <taxon>Basidiomycota</taxon>
        <taxon>Agaricomycotina</taxon>
        <taxon>Agaricomycetes</taxon>
        <taxon>Polyporales</taxon>
        <taxon>Irpicaceae</taxon>
        <taxon>Irpex</taxon>
    </lineage>
</organism>
<accession>A0ACB8UA80</accession>
<evidence type="ECO:0000313" key="1">
    <source>
        <dbReference type="EMBL" id="KAI0091146.1"/>
    </source>
</evidence>
<sequence length="631" mass="68565">MGSQNSAYNLRNPSSGTFFVDGGAGTRCARPYSGRPLDQGLSPWHYIMPTHPLDVSSRTYDDSHPHGASRTLPQGITRPANLFDYSTRHRNAAPADTPSSYVLSVHQPRLPYDTGISAFPDNSIPQSNNTPLSSNAYARHMRNTMSSPTRTLIPAPRRSQPSRFSPYGRSTGRRISQEGLRPNQVYQSQAQLGQGCLATPEGTSCGVNLEGLFPYSFASGPTGMESERITVPGSDFAVANTADCTAREGKQYQQCVQPFYCGSSGGIHDAAFKEDLAAFTSYSQNIPDNTFRWFDTNFPQDPELSSDPQFDQGVSSEDPSQVIAQSCPDMGVDSDNGYLVGLMPSALGSAGLLHEDWSYGGVQDLSPTIIPPASSGNLDVSSTLGDISTGTSSGTQLVSSTVTRAFGSANPSSASMQGDYHAVHPDGWQDSLAVLEGALPNERHSSVNRTHKANDMFANLRFHAPGSTGVPFDSQIAELDFRFASTDISLSLPAEGYHVNTAGHSMSLAALSTSSTIVEPTAEDDHSSRCYPCTDPRCSDKFRRKNDVRRHVKYVHNNRAAGACMRSGCRGRSFARPDAFKRHIQGSPRNPTPTACMNYYQKEAERLFDGDRSRWWDAAKKLTEARKQEGY</sequence>
<dbReference type="EMBL" id="MU274906">
    <property type="protein sequence ID" value="KAI0091146.1"/>
    <property type="molecule type" value="Genomic_DNA"/>
</dbReference>
<evidence type="ECO:0000313" key="2">
    <source>
        <dbReference type="Proteomes" id="UP001055072"/>
    </source>
</evidence>
<keyword evidence="2" id="KW-1185">Reference proteome</keyword>
<protein>
    <submittedName>
        <fullName evidence="1">Uncharacterized protein</fullName>
    </submittedName>
</protein>
<name>A0ACB8UA80_9APHY</name>
<comment type="caution">
    <text evidence="1">The sequence shown here is derived from an EMBL/GenBank/DDBJ whole genome shotgun (WGS) entry which is preliminary data.</text>
</comment>
<proteinExistence type="predicted"/>
<gene>
    <name evidence="1" type="ORF">BDY19DRAFT_934064</name>
</gene>